<name>A0A6J4VVI8_9CYAN</name>
<organism evidence="1">
    <name type="scientific">uncultured Synechococcales cyanobacterium</name>
    <dbReference type="NCBI Taxonomy" id="1936017"/>
    <lineage>
        <taxon>Bacteria</taxon>
        <taxon>Bacillati</taxon>
        <taxon>Cyanobacteriota</taxon>
        <taxon>Cyanophyceae</taxon>
        <taxon>Synechococcales</taxon>
        <taxon>environmental samples</taxon>
    </lineage>
</organism>
<sequence length="36" mass="4199">VHQEKSNNAVLILLPFLLFKMDKVELRVMLFKIIAS</sequence>
<evidence type="ECO:0000313" key="1">
    <source>
        <dbReference type="EMBL" id="CAA9589269.1"/>
    </source>
</evidence>
<accession>A0A6J4VVI8</accession>
<feature type="non-terminal residue" evidence="1">
    <location>
        <position position="1"/>
    </location>
</feature>
<dbReference type="AlphaFoldDB" id="A0A6J4VVI8"/>
<protein>
    <submittedName>
        <fullName evidence="1">Uncharacterized protein</fullName>
    </submittedName>
</protein>
<dbReference type="EMBL" id="CADCWO010000240">
    <property type="protein sequence ID" value="CAA9589269.1"/>
    <property type="molecule type" value="Genomic_DNA"/>
</dbReference>
<gene>
    <name evidence="1" type="ORF">AVDCRST_MAG81-4634</name>
</gene>
<reference evidence="1" key="1">
    <citation type="submission" date="2020-02" db="EMBL/GenBank/DDBJ databases">
        <authorList>
            <person name="Meier V. D."/>
        </authorList>
    </citation>
    <scope>NUCLEOTIDE SEQUENCE</scope>
    <source>
        <strain evidence="1">AVDCRST_MAG81</strain>
    </source>
</reference>
<proteinExistence type="predicted"/>